<dbReference type="InterPro" id="IPR021647">
    <property type="entry name" value="CusF_Ec"/>
</dbReference>
<dbReference type="FunFam" id="2.40.30.170:FF:000010">
    <property type="entry name" value="Efflux RND transporter periplasmic adaptor subunit"/>
    <property type="match status" value="1"/>
</dbReference>
<dbReference type="PANTHER" id="PTHR30097:SF15">
    <property type="entry name" value="CATION EFFLUX SYSTEM PROTEIN CUSB"/>
    <property type="match status" value="1"/>
</dbReference>
<evidence type="ECO:0000313" key="8">
    <source>
        <dbReference type="EMBL" id="VAW05759.1"/>
    </source>
</evidence>
<keyword evidence="2" id="KW-0813">Transport</keyword>
<evidence type="ECO:0000259" key="3">
    <source>
        <dbReference type="Pfam" id="PF19335"/>
    </source>
</evidence>
<dbReference type="EMBL" id="UOEH01000484">
    <property type="protein sequence ID" value="VAW05759.1"/>
    <property type="molecule type" value="Genomic_DNA"/>
</dbReference>
<feature type="domain" description="Heavy metal binding" evidence="3">
    <location>
        <begin position="41"/>
        <end position="67"/>
    </location>
</feature>
<dbReference type="InterPro" id="IPR051909">
    <property type="entry name" value="MFP_Cation_Efflux"/>
</dbReference>
<dbReference type="InterPro" id="IPR006143">
    <property type="entry name" value="RND_pump_MFP"/>
</dbReference>
<evidence type="ECO:0000259" key="7">
    <source>
        <dbReference type="Pfam" id="PF25967"/>
    </source>
</evidence>
<evidence type="ECO:0000259" key="6">
    <source>
        <dbReference type="Pfam" id="PF25954"/>
    </source>
</evidence>
<name>A0A3B0T070_9ZZZZ</name>
<feature type="domain" description="CusB-like barrel-sandwich hybrid" evidence="5">
    <location>
        <begin position="121"/>
        <end position="237"/>
    </location>
</feature>
<gene>
    <name evidence="8" type="ORF">MNBD_ALPHA05-520</name>
</gene>
<evidence type="ECO:0000256" key="1">
    <source>
        <dbReference type="ARBA" id="ARBA00009477"/>
    </source>
</evidence>
<proteinExistence type="inferred from homology"/>
<dbReference type="Pfam" id="PF25954">
    <property type="entry name" value="Beta-barrel_RND_2"/>
    <property type="match status" value="1"/>
</dbReference>
<dbReference type="Pfam" id="PF19335">
    <property type="entry name" value="HMBD"/>
    <property type="match status" value="1"/>
</dbReference>
<dbReference type="InterPro" id="IPR058790">
    <property type="entry name" value="BSH_CusB"/>
</dbReference>
<evidence type="ECO:0000256" key="2">
    <source>
        <dbReference type="ARBA" id="ARBA00022448"/>
    </source>
</evidence>
<dbReference type="GO" id="GO:0015679">
    <property type="term" value="P:plasma membrane copper ion transport"/>
    <property type="evidence" value="ECO:0007669"/>
    <property type="project" value="TreeGrafter"/>
</dbReference>
<dbReference type="InterPro" id="IPR045800">
    <property type="entry name" value="HMBD"/>
</dbReference>
<dbReference type="SUPFAM" id="SSF111369">
    <property type="entry name" value="HlyD-like secretion proteins"/>
    <property type="match status" value="1"/>
</dbReference>
<protein>
    <submittedName>
        <fullName evidence="8">Cobalt/zinc/cadmium efflux RND transporter, membrane fusion protein, CzcB family</fullName>
    </submittedName>
</protein>
<dbReference type="Pfam" id="PF25919">
    <property type="entry name" value="BSH_CusB"/>
    <property type="match status" value="1"/>
</dbReference>
<dbReference type="GO" id="GO:0046914">
    <property type="term" value="F:transition metal ion binding"/>
    <property type="evidence" value="ECO:0007669"/>
    <property type="project" value="TreeGrafter"/>
</dbReference>
<accession>A0A3B0T070</accession>
<dbReference type="InterPro" id="IPR058792">
    <property type="entry name" value="Beta-barrel_RND_2"/>
</dbReference>
<dbReference type="InterPro" id="IPR058791">
    <property type="entry name" value="3HB_CusB"/>
</dbReference>
<dbReference type="GO" id="GO:0016020">
    <property type="term" value="C:membrane"/>
    <property type="evidence" value="ECO:0007669"/>
    <property type="project" value="InterPro"/>
</dbReference>
<dbReference type="Gene3D" id="6.10.140.730">
    <property type="match status" value="1"/>
</dbReference>
<dbReference type="GO" id="GO:0030288">
    <property type="term" value="C:outer membrane-bounded periplasmic space"/>
    <property type="evidence" value="ECO:0007669"/>
    <property type="project" value="TreeGrafter"/>
</dbReference>
<feature type="domain" description="CusB-like beta-barrel" evidence="6">
    <location>
        <begin position="242"/>
        <end position="317"/>
    </location>
</feature>
<dbReference type="InterPro" id="IPR058627">
    <property type="entry name" value="MdtA-like_C"/>
</dbReference>
<dbReference type="PANTHER" id="PTHR30097">
    <property type="entry name" value="CATION EFFLUX SYSTEM PROTEIN CUSB"/>
    <property type="match status" value="1"/>
</dbReference>
<dbReference type="GO" id="GO:0022857">
    <property type="term" value="F:transmembrane transporter activity"/>
    <property type="evidence" value="ECO:0007669"/>
    <property type="project" value="InterPro"/>
</dbReference>
<reference evidence="8" key="1">
    <citation type="submission" date="2018-06" db="EMBL/GenBank/DDBJ databases">
        <authorList>
            <person name="Zhirakovskaya E."/>
        </authorList>
    </citation>
    <scope>NUCLEOTIDE SEQUENCE</scope>
</reference>
<dbReference type="GO" id="GO:0060003">
    <property type="term" value="P:copper ion export"/>
    <property type="evidence" value="ECO:0007669"/>
    <property type="project" value="TreeGrafter"/>
</dbReference>
<dbReference type="Pfam" id="PF25967">
    <property type="entry name" value="RND-MFP_C"/>
    <property type="match status" value="1"/>
</dbReference>
<feature type="domain" description="CusB-like three alpha-helical bundle" evidence="4">
    <location>
        <begin position="159"/>
        <end position="204"/>
    </location>
</feature>
<evidence type="ECO:0000259" key="4">
    <source>
        <dbReference type="Pfam" id="PF25869"/>
    </source>
</evidence>
<dbReference type="Gene3D" id="2.40.50.320">
    <property type="entry name" value="Copper binding periplasmic protein CusF"/>
    <property type="match status" value="1"/>
</dbReference>
<comment type="similarity">
    <text evidence="1">Belongs to the membrane fusion protein (MFP) (TC 8.A.1) family.</text>
</comment>
<dbReference type="AlphaFoldDB" id="A0A3B0T070"/>
<organism evidence="8">
    <name type="scientific">hydrothermal vent metagenome</name>
    <dbReference type="NCBI Taxonomy" id="652676"/>
    <lineage>
        <taxon>unclassified sequences</taxon>
        <taxon>metagenomes</taxon>
        <taxon>ecological metagenomes</taxon>
    </lineage>
</organism>
<dbReference type="Pfam" id="PF25869">
    <property type="entry name" value="3HB_CusB"/>
    <property type="match status" value="1"/>
</dbReference>
<dbReference type="Gene3D" id="2.40.420.20">
    <property type="match status" value="1"/>
</dbReference>
<dbReference type="Pfam" id="PF11604">
    <property type="entry name" value="CusF_Ec"/>
    <property type="match status" value="1"/>
</dbReference>
<dbReference type="Gene3D" id="2.40.30.170">
    <property type="match status" value="1"/>
</dbReference>
<dbReference type="InterPro" id="IPR042230">
    <property type="entry name" value="CusF_sf"/>
</dbReference>
<dbReference type="NCBIfam" id="TIGR01730">
    <property type="entry name" value="RND_mfp"/>
    <property type="match status" value="1"/>
</dbReference>
<sequence length="505" mass="55414">MNRTRIISAILLIAFGAGAGFLIARSLSPQTSAEGDREILYWTGPMDPSYRSDKPGKSPMGMDLIPVYKDEAGGASGGEPALQLNPSVINNIGVRTARVQRGSLHRITDAVGFVEPNDDLVSVLHVRSEGWIEHLFFKTEGEFVNKGDVLFQFYSPVIANAKTEYIQALRIGRSSLLAAANERLLSLGMDQDQIDTLRKTGKPKRLVDVRALQDGVILDLNVREGAYVQPGMTVLSLADLNSIWVQVEVFEDQANWVENGQRVIMHLPFIPGRLWEGVVDYVYPTVDEKSRTVRVRLKFDNTDQVLKPGMYTEISIYGKELKDALSIPREALIRAGKSERAILALGEGRFRPAQVVSGIEVGDRVEILSGLNEGEEIVISSQFLIDSEASLVGSLLRMDGRESLAPTAGDADASLTEMSGKARPAIIEGQGVVNTTMPNMRMINITHEPIKALNWPVMTMDFITSKNIDLSKLEKGAAIRFTLMPDNNGSYMITAISLRDAEGGQ</sequence>
<evidence type="ECO:0000259" key="5">
    <source>
        <dbReference type="Pfam" id="PF25919"/>
    </source>
</evidence>
<feature type="domain" description="Multidrug resistance protein MdtA-like C-terminal permuted SH3" evidence="7">
    <location>
        <begin position="323"/>
        <end position="380"/>
    </location>
</feature>